<dbReference type="GO" id="GO:0003677">
    <property type="term" value="F:DNA binding"/>
    <property type="evidence" value="ECO:0007669"/>
    <property type="project" value="UniProtKB-KW"/>
</dbReference>
<keyword evidence="1" id="KW-0805">Transcription regulation</keyword>
<dbReference type="Gene3D" id="1.10.10.10">
    <property type="entry name" value="Winged helix-like DNA-binding domain superfamily/Winged helix DNA-binding domain"/>
    <property type="match status" value="1"/>
</dbReference>
<evidence type="ECO:0000313" key="6">
    <source>
        <dbReference type="Proteomes" id="UP000295726"/>
    </source>
</evidence>
<evidence type="ECO:0000259" key="4">
    <source>
        <dbReference type="PROSITE" id="PS51118"/>
    </source>
</evidence>
<dbReference type="InterPro" id="IPR002577">
    <property type="entry name" value="HTH_HxlR"/>
</dbReference>
<dbReference type="AlphaFoldDB" id="A0A4R3KG14"/>
<organism evidence="5 6">
    <name type="scientific">Muricomes intestini</name>
    <dbReference type="NCBI Taxonomy" id="1796634"/>
    <lineage>
        <taxon>Bacteria</taxon>
        <taxon>Bacillati</taxon>
        <taxon>Bacillota</taxon>
        <taxon>Clostridia</taxon>
        <taxon>Lachnospirales</taxon>
        <taxon>Lachnospiraceae</taxon>
        <taxon>Muricomes</taxon>
    </lineage>
</organism>
<keyword evidence="6" id="KW-1185">Reference proteome</keyword>
<protein>
    <submittedName>
        <fullName evidence="5">HxlR family transcriptional regulator</fullName>
    </submittedName>
</protein>
<accession>A0A4R3KG14</accession>
<evidence type="ECO:0000256" key="1">
    <source>
        <dbReference type="ARBA" id="ARBA00023015"/>
    </source>
</evidence>
<dbReference type="InterPro" id="IPR036390">
    <property type="entry name" value="WH_DNA-bd_sf"/>
</dbReference>
<dbReference type="RefSeq" id="WP_333791981.1">
    <property type="nucleotide sequence ID" value="NZ_DAIRMY010000072.1"/>
</dbReference>
<dbReference type="Pfam" id="PF01638">
    <property type="entry name" value="HxlR"/>
    <property type="match status" value="1"/>
</dbReference>
<dbReference type="InterPro" id="IPR036388">
    <property type="entry name" value="WH-like_DNA-bd_sf"/>
</dbReference>
<name>A0A4R3KG14_9FIRM</name>
<evidence type="ECO:0000313" key="5">
    <source>
        <dbReference type="EMBL" id="TCS82150.1"/>
    </source>
</evidence>
<keyword evidence="2" id="KW-0238">DNA-binding</keyword>
<comment type="caution">
    <text evidence="5">The sequence shown here is derived from an EMBL/GenBank/DDBJ whole genome shotgun (WGS) entry which is preliminary data.</text>
</comment>
<reference evidence="5 6" key="1">
    <citation type="submission" date="2019-03" db="EMBL/GenBank/DDBJ databases">
        <title>Genomic Encyclopedia of Type Strains, Phase IV (KMG-IV): sequencing the most valuable type-strain genomes for metagenomic binning, comparative biology and taxonomic classification.</title>
        <authorList>
            <person name="Goeker M."/>
        </authorList>
    </citation>
    <scope>NUCLEOTIDE SEQUENCE [LARGE SCALE GENOMIC DNA]</scope>
    <source>
        <strain evidence="5 6">DSM 29489</strain>
    </source>
</reference>
<keyword evidence="3" id="KW-0804">Transcription</keyword>
<dbReference type="SUPFAM" id="SSF46785">
    <property type="entry name" value="Winged helix' DNA-binding domain"/>
    <property type="match status" value="1"/>
</dbReference>
<evidence type="ECO:0000256" key="2">
    <source>
        <dbReference type="ARBA" id="ARBA00023125"/>
    </source>
</evidence>
<evidence type="ECO:0000256" key="3">
    <source>
        <dbReference type="ARBA" id="ARBA00023163"/>
    </source>
</evidence>
<dbReference type="Proteomes" id="UP000295726">
    <property type="component" value="Unassembled WGS sequence"/>
</dbReference>
<feature type="domain" description="HTH hxlR-type" evidence="4">
    <location>
        <begin position="11"/>
        <end position="109"/>
    </location>
</feature>
<gene>
    <name evidence="5" type="ORF">EDD59_10211</name>
</gene>
<dbReference type="PANTHER" id="PTHR33204:SF29">
    <property type="entry name" value="TRANSCRIPTIONAL REGULATOR"/>
    <property type="match status" value="1"/>
</dbReference>
<sequence>MRETCLKEDLCPMVLVHKLLSGKRKILILWLLSNKTLRYNELLRRMPGVTRKMLTKQLRSLEEDHLITRHVYPSVPPKVEYEITEIGKQLVPIMEMMHEFGAFYINIFRDELKEHKETEERLEICSHGS</sequence>
<dbReference type="PANTHER" id="PTHR33204">
    <property type="entry name" value="TRANSCRIPTIONAL REGULATOR, MARR FAMILY"/>
    <property type="match status" value="1"/>
</dbReference>
<dbReference type="EMBL" id="SLZZ01000002">
    <property type="protein sequence ID" value="TCS82150.1"/>
    <property type="molecule type" value="Genomic_DNA"/>
</dbReference>
<dbReference type="PROSITE" id="PS51118">
    <property type="entry name" value="HTH_HXLR"/>
    <property type="match status" value="1"/>
</dbReference>
<proteinExistence type="predicted"/>